<dbReference type="EMBL" id="FZQP02004411">
    <property type="protein sequence ID" value="VVC99901.1"/>
    <property type="molecule type" value="Genomic_DNA"/>
</dbReference>
<feature type="compositionally biased region" description="Basic residues" evidence="1">
    <location>
        <begin position="210"/>
        <end position="219"/>
    </location>
</feature>
<gene>
    <name evidence="2" type="ORF">LSINAPIS_LOCUS10667</name>
</gene>
<organism evidence="2 3">
    <name type="scientific">Leptidea sinapis</name>
    <dbReference type="NCBI Taxonomy" id="189913"/>
    <lineage>
        <taxon>Eukaryota</taxon>
        <taxon>Metazoa</taxon>
        <taxon>Ecdysozoa</taxon>
        <taxon>Arthropoda</taxon>
        <taxon>Hexapoda</taxon>
        <taxon>Insecta</taxon>
        <taxon>Pterygota</taxon>
        <taxon>Neoptera</taxon>
        <taxon>Endopterygota</taxon>
        <taxon>Lepidoptera</taxon>
        <taxon>Glossata</taxon>
        <taxon>Ditrysia</taxon>
        <taxon>Papilionoidea</taxon>
        <taxon>Pieridae</taxon>
        <taxon>Dismorphiinae</taxon>
        <taxon>Leptidea</taxon>
    </lineage>
</organism>
<feature type="region of interest" description="Disordered" evidence="1">
    <location>
        <begin position="180"/>
        <end position="219"/>
    </location>
</feature>
<dbReference type="AlphaFoldDB" id="A0A5E4QRB7"/>
<proteinExistence type="predicted"/>
<evidence type="ECO:0000256" key="1">
    <source>
        <dbReference type="SAM" id="MobiDB-lite"/>
    </source>
</evidence>
<evidence type="ECO:0000313" key="3">
    <source>
        <dbReference type="Proteomes" id="UP000324832"/>
    </source>
</evidence>
<reference evidence="2 3" key="1">
    <citation type="submission" date="2017-07" db="EMBL/GenBank/DDBJ databases">
        <authorList>
            <person name="Talla V."/>
            <person name="Backstrom N."/>
        </authorList>
    </citation>
    <scope>NUCLEOTIDE SEQUENCE [LARGE SCALE GENOMIC DNA]</scope>
</reference>
<keyword evidence="3" id="KW-1185">Reference proteome</keyword>
<dbReference type="Proteomes" id="UP000324832">
    <property type="component" value="Unassembled WGS sequence"/>
</dbReference>
<sequence length="219" mass="24966">MVSVSEPRRYDLEEESKKMYGHDVRSVLDKFRRTPDYVTILHQEIAALYDHMLINEIQNRYYFNNKLKEKVFTVVTGNLTEAPSAGAKLRTEGVTYTSLVGPHRQPVVRQHTHNMSAVERLQTYGKLSSLLTPEKRNHMMDLGFEYAGYAIHGLIKSMEPSGKSLSTLNPFVGDNAKTSFHDHNHHQVSTRTVIEQSGDDEASTPDVRNARGHRGYKNH</sequence>
<name>A0A5E4QRB7_9NEOP</name>
<evidence type="ECO:0000313" key="2">
    <source>
        <dbReference type="EMBL" id="VVC99901.1"/>
    </source>
</evidence>
<protein>
    <submittedName>
        <fullName evidence="2">Uncharacterized protein</fullName>
    </submittedName>
</protein>
<accession>A0A5E4QRB7</accession>